<dbReference type="InterPro" id="IPR027417">
    <property type="entry name" value="P-loop_NTPase"/>
</dbReference>
<keyword evidence="2" id="KW-0547">Nucleotide-binding</keyword>
<dbReference type="GO" id="GO:0005525">
    <property type="term" value="F:GTP binding"/>
    <property type="evidence" value="ECO:0007669"/>
    <property type="project" value="UniProtKB-KW"/>
</dbReference>
<evidence type="ECO:0000256" key="3">
    <source>
        <dbReference type="ARBA" id="ARBA00023134"/>
    </source>
</evidence>
<dbReference type="Gene3D" id="3.40.50.300">
    <property type="entry name" value="P-loop containing nucleotide triphosphate hydrolases"/>
    <property type="match status" value="1"/>
</dbReference>
<protein>
    <submittedName>
        <fullName evidence="5">Uncharacterized protein</fullName>
    </submittedName>
</protein>
<accession>A0A0C2VZW6</accession>
<dbReference type="PANTHER" id="PTHR24072">
    <property type="entry name" value="RHO FAMILY GTPASE"/>
    <property type="match status" value="1"/>
</dbReference>
<dbReference type="SMART" id="SM00174">
    <property type="entry name" value="RHO"/>
    <property type="match status" value="1"/>
</dbReference>
<dbReference type="GO" id="GO:0003924">
    <property type="term" value="F:GTPase activity"/>
    <property type="evidence" value="ECO:0007669"/>
    <property type="project" value="InterPro"/>
</dbReference>
<dbReference type="SMART" id="SM00173">
    <property type="entry name" value="RAS"/>
    <property type="match status" value="1"/>
</dbReference>
<name>A0A0C2VZW6_SERVB</name>
<reference evidence="5 6" key="1">
    <citation type="submission" date="2014-04" db="EMBL/GenBank/DDBJ databases">
        <authorList>
            <consortium name="DOE Joint Genome Institute"/>
            <person name="Kuo A."/>
            <person name="Zuccaro A."/>
            <person name="Kohler A."/>
            <person name="Nagy L.G."/>
            <person name="Floudas D."/>
            <person name="Copeland A."/>
            <person name="Barry K.W."/>
            <person name="Cichocki N."/>
            <person name="Veneault-Fourrey C."/>
            <person name="LaButti K."/>
            <person name="Lindquist E.A."/>
            <person name="Lipzen A."/>
            <person name="Lundell T."/>
            <person name="Morin E."/>
            <person name="Murat C."/>
            <person name="Sun H."/>
            <person name="Tunlid A."/>
            <person name="Henrissat B."/>
            <person name="Grigoriev I.V."/>
            <person name="Hibbett D.S."/>
            <person name="Martin F."/>
            <person name="Nordberg H.P."/>
            <person name="Cantor M.N."/>
            <person name="Hua S.X."/>
        </authorList>
    </citation>
    <scope>NUCLEOTIDE SEQUENCE [LARGE SCALE GENOMIC DNA]</scope>
    <source>
        <strain evidence="5 6">MAFF 305830</strain>
    </source>
</reference>
<dbReference type="InterPro" id="IPR001806">
    <property type="entry name" value="Small_GTPase"/>
</dbReference>
<evidence type="ECO:0000313" key="5">
    <source>
        <dbReference type="EMBL" id="KIM19833.1"/>
    </source>
</evidence>
<keyword evidence="3" id="KW-0342">GTP-binding</keyword>
<sequence>MRDNDKPPRRKVVLIGDWSVGKTTLICALCGIYFGPSPFAPATQDMRITDIELNGRLIELELWDTAAQEDYDRLRPLSYPGSAVVMLCFGIDSPKSFSNIQERWMPEVLHFFSNPKVPIILVGCKRDLRQKTGASEAMQRGEMITTEKGRELATSINAVEYVECSANENESIRELEKVIGRVAMSWNPAYSGSKREGRKCVVV</sequence>
<dbReference type="NCBIfam" id="TIGR00231">
    <property type="entry name" value="small_GTP"/>
    <property type="match status" value="1"/>
</dbReference>
<keyword evidence="4" id="KW-0812">Transmembrane</keyword>
<dbReference type="SUPFAM" id="SSF52540">
    <property type="entry name" value="P-loop containing nucleoside triphosphate hydrolases"/>
    <property type="match status" value="1"/>
</dbReference>
<dbReference type="GO" id="GO:0007264">
    <property type="term" value="P:small GTPase-mediated signal transduction"/>
    <property type="evidence" value="ECO:0007669"/>
    <property type="project" value="InterPro"/>
</dbReference>
<dbReference type="PROSITE" id="PS51420">
    <property type="entry name" value="RHO"/>
    <property type="match status" value="1"/>
</dbReference>
<dbReference type="InterPro" id="IPR003578">
    <property type="entry name" value="Small_GTPase_Rho"/>
</dbReference>
<dbReference type="SMART" id="SM00175">
    <property type="entry name" value="RAB"/>
    <property type="match status" value="1"/>
</dbReference>
<dbReference type="PRINTS" id="PR00449">
    <property type="entry name" value="RASTRNSFRMNG"/>
</dbReference>
<dbReference type="AlphaFoldDB" id="A0A0C2VZW6"/>
<keyword evidence="4" id="KW-0472">Membrane</keyword>
<dbReference type="PROSITE" id="PS51421">
    <property type="entry name" value="RAS"/>
    <property type="match status" value="1"/>
</dbReference>
<keyword evidence="6" id="KW-1185">Reference proteome</keyword>
<keyword evidence="1" id="KW-0488">Methylation</keyword>
<organism evidence="5 6">
    <name type="scientific">Serendipita vermifera MAFF 305830</name>
    <dbReference type="NCBI Taxonomy" id="933852"/>
    <lineage>
        <taxon>Eukaryota</taxon>
        <taxon>Fungi</taxon>
        <taxon>Dikarya</taxon>
        <taxon>Basidiomycota</taxon>
        <taxon>Agaricomycotina</taxon>
        <taxon>Agaricomycetes</taxon>
        <taxon>Sebacinales</taxon>
        <taxon>Serendipitaceae</taxon>
        <taxon>Serendipita</taxon>
    </lineage>
</organism>
<dbReference type="Proteomes" id="UP000054097">
    <property type="component" value="Unassembled WGS sequence"/>
</dbReference>
<dbReference type="STRING" id="933852.A0A0C2VZW6"/>
<proteinExistence type="predicted"/>
<dbReference type="EMBL" id="KN824532">
    <property type="protein sequence ID" value="KIM19833.1"/>
    <property type="molecule type" value="Genomic_DNA"/>
</dbReference>
<gene>
    <name evidence="5" type="ORF">M408DRAFT_174511</name>
</gene>
<evidence type="ECO:0000256" key="1">
    <source>
        <dbReference type="ARBA" id="ARBA00022481"/>
    </source>
</evidence>
<dbReference type="HOGENOM" id="CLU_041217_21_2_1"/>
<dbReference type="Pfam" id="PF00071">
    <property type="entry name" value="Ras"/>
    <property type="match status" value="1"/>
</dbReference>
<keyword evidence="4" id="KW-1133">Transmembrane helix</keyword>
<evidence type="ECO:0000256" key="4">
    <source>
        <dbReference type="SAM" id="Phobius"/>
    </source>
</evidence>
<dbReference type="InterPro" id="IPR005225">
    <property type="entry name" value="Small_GTP-bd"/>
</dbReference>
<dbReference type="PROSITE" id="PS51419">
    <property type="entry name" value="RAB"/>
    <property type="match status" value="1"/>
</dbReference>
<evidence type="ECO:0000256" key="2">
    <source>
        <dbReference type="ARBA" id="ARBA00022741"/>
    </source>
</evidence>
<evidence type="ECO:0000313" key="6">
    <source>
        <dbReference type="Proteomes" id="UP000054097"/>
    </source>
</evidence>
<reference evidence="6" key="2">
    <citation type="submission" date="2015-01" db="EMBL/GenBank/DDBJ databases">
        <title>Evolutionary Origins and Diversification of the Mycorrhizal Mutualists.</title>
        <authorList>
            <consortium name="DOE Joint Genome Institute"/>
            <consortium name="Mycorrhizal Genomics Consortium"/>
            <person name="Kohler A."/>
            <person name="Kuo A."/>
            <person name="Nagy L.G."/>
            <person name="Floudas D."/>
            <person name="Copeland A."/>
            <person name="Barry K.W."/>
            <person name="Cichocki N."/>
            <person name="Veneault-Fourrey C."/>
            <person name="LaButti K."/>
            <person name="Lindquist E.A."/>
            <person name="Lipzen A."/>
            <person name="Lundell T."/>
            <person name="Morin E."/>
            <person name="Murat C."/>
            <person name="Riley R."/>
            <person name="Ohm R."/>
            <person name="Sun H."/>
            <person name="Tunlid A."/>
            <person name="Henrissat B."/>
            <person name="Grigoriev I.V."/>
            <person name="Hibbett D.S."/>
            <person name="Martin F."/>
        </authorList>
    </citation>
    <scope>NUCLEOTIDE SEQUENCE [LARGE SCALE GENOMIC DNA]</scope>
    <source>
        <strain evidence="6">MAFF 305830</strain>
    </source>
</reference>
<feature type="transmembrane region" description="Helical" evidence="4">
    <location>
        <begin position="12"/>
        <end position="34"/>
    </location>
</feature>